<evidence type="ECO:0000256" key="2">
    <source>
        <dbReference type="ARBA" id="ARBA00022438"/>
    </source>
</evidence>
<dbReference type="Pfam" id="PF00883">
    <property type="entry name" value="Peptidase_M17"/>
    <property type="match status" value="1"/>
</dbReference>
<dbReference type="Proteomes" id="UP000078368">
    <property type="component" value="Unassembled WGS sequence"/>
</dbReference>
<evidence type="ECO:0000256" key="7">
    <source>
        <dbReference type="ARBA" id="ARBA00050021"/>
    </source>
</evidence>
<dbReference type="Pfam" id="PF02789">
    <property type="entry name" value="Peptidase_M17_N"/>
    <property type="match status" value="1"/>
</dbReference>
<evidence type="ECO:0000256" key="1">
    <source>
        <dbReference type="ARBA" id="ARBA00009528"/>
    </source>
</evidence>
<evidence type="ECO:0000256" key="8">
    <source>
        <dbReference type="ARBA" id="ARBA00050061"/>
    </source>
</evidence>
<dbReference type="Gene3D" id="3.40.220.10">
    <property type="entry name" value="Leucine Aminopeptidase, subunit E, domain 1"/>
    <property type="match status" value="1"/>
</dbReference>
<dbReference type="InterPro" id="IPR000819">
    <property type="entry name" value="Peptidase_M17_C"/>
</dbReference>
<dbReference type="SUPFAM" id="SSF52949">
    <property type="entry name" value="Macro domain-like"/>
    <property type="match status" value="1"/>
</dbReference>
<dbReference type="InterPro" id="IPR008283">
    <property type="entry name" value="Peptidase_M17_N"/>
</dbReference>
<dbReference type="AlphaFoldDB" id="A0A179B145"/>
<dbReference type="SUPFAM" id="SSF53187">
    <property type="entry name" value="Zn-dependent exopeptidases"/>
    <property type="match status" value="1"/>
</dbReference>
<dbReference type="STRING" id="1823756.A4H34_08955"/>
<dbReference type="PRINTS" id="PR00481">
    <property type="entry name" value="LAMNOPPTDASE"/>
</dbReference>
<comment type="caution">
    <text evidence="11">The sequence shown here is derived from an EMBL/GenBank/DDBJ whole genome shotgun (WGS) entry which is preliminary data.</text>
</comment>
<name>A0A179B145_9ACTO</name>
<dbReference type="GO" id="GO:0030145">
    <property type="term" value="F:manganese ion binding"/>
    <property type="evidence" value="ECO:0007669"/>
    <property type="project" value="InterPro"/>
</dbReference>
<keyword evidence="12" id="KW-1185">Reference proteome</keyword>
<organism evidence="11 12">
    <name type="scientific">Peptidiphaga gingivicola</name>
    <dbReference type="NCBI Taxonomy" id="2741497"/>
    <lineage>
        <taxon>Bacteria</taxon>
        <taxon>Bacillati</taxon>
        <taxon>Actinomycetota</taxon>
        <taxon>Actinomycetes</taxon>
        <taxon>Actinomycetales</taxon>
        <taxon>Actinomycetaceae</taxon>
        <taxon>Peptidiphaga</taxon>
    </lineage>
</organism>
<dbReference type="InterPro" id="IPR011356">
    <property type="entry name" value="Leucine_aapep/pepB"/>
</dbReference>
<gene>
    <name evidence="11" type="ORF">A4H34_08955</name>
</gene>
<dbReference type="GO" id="GO:0005737">
    <property type="term" value="C:cytoplasm"/>
    <property type="evidence" value="ECO:0007669"/>
    <property type="project" value="InterPro"/>
</dbReference>
<evidence type="ECO:0000313" key="11">
    <source>
        <dbReference type="EMBL" id="OAP85230.1"/>
    </source>
</evidence>
<reference evidence="11 12" key="1">
    <citation type="submission" date="2016-04" db="EMBL/GenBank/DDBJ databases">
        <title>Peptidophaga gingivicola gen. nov., sp. nov., isolated from human subgingival plaque.</title>
        <authorList>
            <person name="Beall C.J."/>
            <person name="Mokrzan E.M."/>
            <person name="Griffen A.L."/>
            <person name="Leys E.J."/>
        </authorList>
    </citation>
    <scope>NUCLEOTIDE SEQUENCE [LARGE SCALE GENOMIC DNA]</scope>
    <source>
        <strain evidence="11 12">BA112</strain>
    </source>
</reference>
<comment type="similarity">
    <text evidence="1">Belongs to the peptidase M17 family.</text>
</comment>
<evidence type="ECO:0000256" key="5">
    <source>
        <dbReference type="ARBA" id="ARBA00033172"/>
    </source>
</evidence>
<feature type="domain" description="Peptidase M17 leucyl aminopeptidase N-terminal" evidence="10">
    <location>
        <begin position="61"/>
        <end position="113"/>
    </location>
</feature>
<evidence type="ECO:0000259" key="10">
    <source>
        <dbReference type="Pfam" id="PF02789"/>
    </source>
</evidence>
<dbReference type="GO" id="GO:0070006">
    <property type="term" value="F:metalloaminopeptidase activity"/>
    <property type="evidence" value="ECO:0007669"/>
    <property type="project" value="InterPro"/>
</dbReference>
<accession>A0A179B145</accession>
<proteinExistence type="inferred from homology"/>
<comment type="function">
    <text evidence="6">Presumably involved in the processing and regular turnover of intracellular proteins. Catalyzes the removal of unsubstituted N-terminal amino acids from various peptides.</text>
</comment>
<keyword evidence="2" id="KW-0031">Aminopeptidase</keyword>
<dbReference type="PANTHER" id="PTHR11963">
    <property type="entry name" value="LEUCINE AMINOPEPTIDASE-RELATED"/>
    <property type="match status" value="1"/>
</dbReference>
<dbReference type="InterPro" id="IPR043472">
    <property type="entry name" value="Macro_dom-like"/>
</dbReference>
<dbReference type="Gene3D" id="3.40.630.10">
    <property type="entry name" value="Zn peptidases"/>
    <property type="match status" value="1"/>
</dbReference>
<protein>
    <recommendedName>
        <fullName evidence="7">Probable cytosol aminopeptidase</fullName>
    </recommendedName>
    <alternativeName>
        <fullName evidence="8">Leucine aminopeptidase</fullName>
    </alternativeName>
    <alternativeName>
        <fullName evidence="5">Leucyl aminopeptidase</fullName>
    </alternativeName>
</protein>
<evidence type="ECO:0000259" key="9">
    <source>
        <dbReference type="Pfam" id="PF00883"/>
    </source>
</evidence>
<evidence type="ECO:0000256" key="4">
    <source>
        <dbReference type="ARBA" id="ARBA00022801"/>
    </source>
</evidence>
<sequence length="299" mass="31071">MVAHSRGNVLSSILDEDERDDILASFRGLADMSLPNATHRIVSRSKEHRQIIAVSLPPDPSPGDLREAAGAGVRAAGEARSVVVDMPHANAKEFEALAEGAGLGAYRFTAYKSGAGAATKVSVVTGVPAAPVKRVRRILEAQCAVRDLVNTPGGDLGPSEFVRRIRSLADDAGGSAIDVEVLEEEELRAKGCGGLLGVGKGSQEPPRLVRMEWNPVGARVHIALVGKGITFDSGGMSLKSHEGLADMKTDMAGAASAAAAVQACAGLRIPARVTAWLCVAENMLSASAIRVGDVLRIAD</sequence>
<evidence type="ECO:0000256" key="3">
    <source>
        <dbReference type="ARBA" id="ARBA00022670"/>
    </source>
</evidence>
<dbReference type="EMBL" id="LVZK01000003">
    <property type="protein sequence ID" value="OAP85230.1"/>
    <property type="molecule type" value="Genomic_DNA"/>
</dbReference>
<evidence type="ECO:0000313" key="12">
    <source>
        <dbReference type="Proteomes" id="UP000078368"/>
    </source>
</evidence>
<dbReference type="GO" id="GO:0006508">
    <property type="term" value="P:proteolysis"/>
    <property type="evidence" value="ECO:0007669"/>
    <property type="project" value="UniProtKB-KW"/>
</dbReference>
<keyword evidence="4" id="KW-0378">Hydrolase</keyword>
<dbReference type="PANTHER" id="PTHR11963:SF23">
    <property type="entry name" value="CYTOSOL AMINOPEPTIDASE"/>
    <property type="match status" value="1"/>
</dbReference>
<feature type="domain" description="Cytosol aminopeptidase" evidence="9">
    <location>
        <begin position="145"/>
        <end position="297"/>
    </location>
</feature>
<evidence type="ECO:0000256" key="6">
    <source>
        <dbReference type="ARBA" id="ARBA00049972"/>
    </source>
</evidence>
<keyword evidence="3" id="KW-0645">Protease</keyword>